<protein>
    <submittedName>
        <fullName evidence="2">Uncharacterized protein</fullName>
    </submittedName>
</protein>
<proteinExistence type="predicted"/>
<evidence type="ECO:0000256" key="1">
    <source>
        <dbReference type="SAM" id="Phobius"/>
    </source>
</evidence>
<dbReference type="EMBL" id="QFQD01000006">
    <property type="protein sequence ID" value="PZQ84922.1"/>
    <property type="molecule type" value="Genomic_DNA"/>
</dbReference>
<evidence type="ECO:0000313" key="2">
    <source>
        <dbReference type="EMBL" id="PZQ84922.1"/>
    </source>
</evidence>
<reference evidence="2 3" key="1">
    <citation type="submission" date="2017-08" db="EMBL/GenBank/DDBJ databases">
        <title>Infants hospitalized years apart are colonized by the same room-sourced microbial strains.</title>
        <authorList>
            <person name="Brooks B."/>
            <person name="Olm M.R."/>
            <person name="Firek B.A."/>
            <person name="Baker R."/>
            <person name="Thomas B.C."/>
            <person name="Morowitz M.J."/>
            <person name="Banfield J.F."/>
        </authorList>
    </citation>
    <scope>NUCLEOTIDE SEQUENCE [LARGE SCALE GENOMIC DNA]</scope>
    <source>
        <strain evidence="2">S2_005_001_R2_27</strain>
    </source>
</reference>
<comment type="caution">
    <text evidence="2">The sequence shown here is derived from an EMBL/GenBank/DDBJ whole genome shotgun (WGS) entry which is preliminary data.</text>
</comment>
<keyword evidence="1" id="KW-0812">Transmembrane</keyword>
<gene>
    <name evidence="2" type="ORF">DI549_03325</name>
</gene>
<feature type="transmembrane region" description="Helical" evidence="1">
    <location>
        <begin position="12"/>
        <end position="41"/>
    </location>
</feature>
<keyword evidence="1" id="KW-1133">Transmembrane helix</keyword>
<dbReference type="AlphaFoldDB" id="A0A2W5R7A4"/>
<keyword evidence="1" id="KW-0472">Membrane</keyword>
<evidence type="ECO:0000313" key="3">
    <source>
        <dbReference type="Proteomes" id="UP000248887"/>
    </source>
</evidence>
<name>A0A2W5R7A4_ANCNO</name>
<dbReference type="Proteomes" id="UP000248887">
    <property type="component" value="Unassembled WGS sequence"/>
</dbReference>
<accession>A0A2W5R7A4</accession>
<sequence length="64" mass="6489">MSTLALHPARPLAGLVGGMAFGAVLLILGSLAHLTCGLFCLHEMTAGQAMAAAPLPFEICSPAR</sequence>
<organism evidence="2 3">
    <name type="scientific">Ancylobacter novellus</name>
    <name type="common">Thiobacillus novellus</name>
    <dbReference type="NCBI Taxonomy" id="921"/>
    <lineage>
        <taxon>Bacteria</taxon>
        <taxon>Pseudomonadati</taxon>
        <taxon>Pseudomonadota</taxon>
        <taxon>Alphaproteobacteria</taxon>
        <taxon>Hyphomicrobiales</taxon>
        <taxon>Xanthobacteraceae</taxon>
        <taxon>Ancylobacter</taxon>
    </lineage>
</organism>